<keyword evidence="4" id="KW-1185">Reference proteome</keyword>
<dbReference type="RefSeq" id="WP_344888377.1">
    <property type="nucleotide sequence ID" value="NZ_BAABAS010000002.1"/>
</dbReference>
<feature type="transmembrane region" description="Helical" evidence="2">
    <location>
        <begin position="141"/>
        <end position="167"/>
    </location>
</feature>
<organism evidence="3 4">
    <name type="scientific">Actinomadura meridiana</name>
    <dbReference type="NCBI Taxonomy" id="559626"/>
    <lineage>
        <taxon>Bacteria</taxon>
        <taxon>Bacillati</taxon>
        <taxon>Actinomycetota</taxon>
        <taxon>Actinomycetes</taxon>
        <taxon>Streptosporangiales</taxon>
        <taxon>Thermomonosporaceae</taxon>
        <taxon>Actinomadura</taxon>
    </lineage>
</organism>
<feature type="compositionally biased region" description="Low complexity" evidence="1">
    <location>
        <begin position="470"/>
        <end position="479"/>
    </location>
</feature>
<dbReference type="Pfam" id="PF19590">
    <property type="entry name" value="TrbL_3"/>
    <property type="match status" value="1"/>
</dbReference>
<evidence type="ECO:0000256" key="2">
    <source>
        <dbReference type="SAM" id="Phobius"/>
    </source>
</evidence>
<reference evidence="4" key="1">
    <citation type="journal article" date="2019" name="Int. J. Syst. Evol. Microbiol.">
        <title>The Global Catalogue of Microorganisms (GCM) 10K type strain sequencing project: providing services to taxonomists for standard genome sequencing and annotation.</title>
        <authorList>
            <consortium name="The Broad Institute Genomics Platform"/>
            <consortium name="The Broad Institute Genome Sequencing Center for Infectious Disease"/>
            <person name="Wu L."/>
            <person name="Ma J."/>
        </authorList>
    </citation>
    <scope>NUCLEOTIDE SEQUENCE [LARGE SCALE GENOMIC DNA]</scope>
    <source>
        <strain evidence="4">JCM 17440</strain>
    </source>
</reference>
<feature type="transmembrane region" description="Helical" evidence="2">
    <location>
        <begin position="266"/>
        <end position="286"/>
    </location>
</feature>
<feature type="compositionally biased region" description="Low complexity" evidence="1">
    <location>
        <begin position="393"/>
        <end position="408"/>
    </location>
</feature>
<feature type="compositionally biased region" description="Low complexity" evidence="1">
    <location>
        <begin position="45"/>
        <end position="72"/>
    </location>
</feature>
<keyword evidence="2" id="KW-1133">Transmembrane helix</keyword>
<dbReference type="EMBL" id="BAABAS010000002">
    <property type="protein sequence ID" value="GAA4224203.1"/>
    <property type="molecule type" value="Genomic_DNA"/>
</dbReference>
<feature type="compositionally biased region" description="Basic residues" evidence="1">
    <location>
        <begin position="549"/>
        <end position="558"/>
    </location>
</feature>
<comment type="caution">
    <text evidence="3">The sequence shown here is derived from an EMBL/GenBank/DDBJ whole genome shotgun (WGS) entry which is preliminary data.</text>
</comment>
<evidence type="ECO:0000313" key="4">
    <source>
        <dbReference type="Proteomes" id="UP001501710"/>
    </source>
</evidence>
<keyword evidence="2" id="KW-0472">Membrane</keyword>
<evidence type="ECO:0000256" key="1">
    <source>
        <dbReference type="SAM" id="MobiDB-lite"/>
    </source>
</evidence>
<accession>A0ABP8BSQ6</accession>
<feature type="transmembrane region" description="Helical" evidence="2">
    <location>
        <begin position="240"/>
        <end position="259"/>
    </location>
</feature>
<dbReference type="Proteomes" id="UP001501710">
    <property type="component" value="Unassembled WGS sequence"/>
</dbReference>
<name>A0ABP8BSQ6_9ACTN</name>
<feature type="transmembrane region" description="Helical" evidence="2">
    <location>
        <begin position="179"/>
        <end position="199"/>
    </location>
</feature>
<feature type="region of interest" description="Disordered" evidence="1">
    <location>
        <begin position="35"/>
        <end position="86"/>
    </location>
</feature>
<proteinExistence type="predicted"/>
<sequence>MRAFPMNGSRVAVVFGVVLVAGACMVGLARLAGAAEPPPPPQPSATPSLTSPPAAPVAPSASPSVVPSTAPDGPGGGTSTGDDDEDGCGWADLGCKAREAITGWFQTLASGALEPVMGTLAATQFATPEIGSGPMKRAEQIWGTSLVIADTCFVLLVTFAGVMLMAGQTITGETSPSQIIPRMVLAFIAMNTSLVWIGYGIQFVNGLASAILMNGTDKIDPDQAGGVLAGGIEASINTGGAFYTIVSLITVVLATILLFQYVMRLAITMVLVGLAPVALMFHALPLTDGLARLWWRGISGTLAIQVCQSFVFITALRLLLSQDGDTDQFFVGLPTKQADLVDLLLIIALLFILIRIPRWVARTVWQSAQSRTLRQLVKTLILYKVLGAVTSASRRARGGSNSRTAHASARARRPGPGPGGGGRQRHGPHGGPNGGPGPQPGQSNAHGGGSGGRHGPDRRHGPRHTPNPAPRTGAHTAGRAGTGPSHGRGHDAAPRADTRPHPSGLPGRPTGDGRARPPGPPQQPARPYRRADRPRRPAPPAVVRLDPPHRRRYGRRNR</sequence>
<feature type="transmembrane region" description="Helical" evidence="2">
    <location>
        <begin position="298"/>
        <end position="320"/>
    </location>
</feature>
<feature type="region of interest" description="Disordered" evidence="1">
    <location>
        <begin position="393"/>
        <end position="558"/>
    </location>
</feature>
<dbReference type="InterPro" id="IPR045782">
    <property type="entry name" value="TrbL_3"/>
</dbReference>
<feature type="compositionally biased region" description="Basic and acidic residues" evidence="1">
    <location>
        <begin position="488"/>
        <end position="500"/>
    </location>
</feature>
<feature type="transmembrane region" description="Helical" evidence="2">
    <location>
        <begin position="340"/>
        <end position="360"/>
    </location>
</feature>
<dbReference type="PROSITE" id="PS51257">
    <property type="entry name" value="PROKAR_LIPOPROTEIN"/>
    <property type="match status" value="1"/>
</dbReference>
<protein>
    <submittedName>
        <fullName evidence="3">Uncharacterized protein</fullName>
    </submittedName>
</protein>
<gene>
    <name evidence="3" type="ORF">GCM10022254_03160</name>
</gene>
<keyword evidence="2" id="KW-0812">Transmembrane</keyword>
<evidence type="ECO:0000313" key="3">
    <source>
        <dbReference type="EMBL" id="GAA4224203.1"/>
    </source>
</evidence>